<evidence type="ECO:0000259" key="1">
    <source>
        <dbReference type="Pfam" id="PF13358"/>
    </source>
</evidence>
<dbReference type="PANTHER" id="PTHR46564:SF1">
    <property type="entry name" value="TRANSPOSASE"/>
    <property type="match status" value="1"/>
</dbReference>
<dbReference type="InterPro" id="IPR038717">
    <property type="entry name" value="Tc1-like_DDE_dom"/>
</dbReference>
<proteinExistence type="predicted"/>
<dbReference type="InterPro" id="IPR047655">
    <property type="entry name" value="Transpos_IS630-like"/>
</dbReference>
<dbReference type="Gene3D" id="3.30.420.10">
    <property type="entry name" value="Ribonuclease H-like superfamily/Ribonuclease H"/>
    <property type="match status" value="1"/>
</dbReference>
<name>A0AAU7JDS2_9HYPH</name>
<dbReference type="InterPro" id="IPR009057">
    <property type="entry name" value="Homeodomain-like_sf"/>
</dbReference>
<evidence type="ECO:0000313" key="3">
    <source>
        <dbReference type="EMBL" id="XBO40413.1"/>
    </source>
</evidence>
<dbReference type="RefSeq" id="WP_406855380.1">
    <property type="nucleotide sequence ID" value="NZ_CP157484.1"/>
</dbReference>
<dbReference type="GO" id="GO:0003676">
    <property type="term" value="F:nucleic acid binding"/>
    <property type="evidence" value="ECO:0007669"/>
    <property type="project" value="InterPro"/>
</dbReference>
<dbReference type="PANTHER" id="PTHR46564">
    <property type="entry name" value="TRANSPOSASE"/>
    <property type="match status" value="1"/>
</dbReference>
<dbReference type="SUPFAM" id="SSF46689">
    <property type="entry name" value="Homeodomain-like"/>
    <property type="match status" value="1"/>
</dbReference>
<dbReference type="EMBL" id="CP157484">
    <property type="protein sequence ID" value="XBO40413.1"/>
    <property type="molecule type" value="Genomic_DNA"/>
</dbReference>
<dbReference type="Pfam" id="PF13358">
    <property type="entry name" value="DDE_3"/>
    <property type="match status" value="1"/>
</dbReference>
<evidence type="ECO:0000313" key="2">
    <source>
        <dbReference type="EMBL" id="XBO38542.1"/>
    </source>
</evidence>
<sequence length="315" mass="34925">MSRALSLDLRVRVLAAVEAGASHREAGERFGVSAASVSRWRRLAREQGEPRPGPLGGDRRSQRIEAHAAVIRSLVDTKPDITLSEIKADLSEQGVAVGIGTLWRFFRRHGLTPQKKSAHAAEQSRPDILRRRQAWFDDQLDLEPERLLFIDETWATTKMTRARGRAPRGQRLRMSVPHGHWKTTTFVAGLRSTGMVAPFVIDGPINRDAFETYVEKVLGPELAPGDVVVMDNLSSHKGPRVRQMIEAAGASLLYLPPYSPDFNPIENAFSKLKALLRKAEERTVVGLWDALGRIVDLFTPAECANFFAAAGYDAV</sequence>
<dbReference type="AlphaFoldDB" id="A0AAU7JDS2"/>
<gene>
    <name evidence="3" type="ORF">ABEG18_06505</name>
    <name evidence="2" type="ORF">ABEG18_23040</name>
</gene>
<accession>A0AAU7JDS2</accession>
<reference evidence="2" key="1">
    <citation type="submission" date="2024-05" db="EMBL/GenBank/DDBJ databases">
        <authorList>
            <person name="Kim S."/>
            <person name="Heo J."/>
            <person name="Choi H."/>
            <person name="Choi Y."/>
            <person name="Kwon S.-W."/>
            <person name="Kim Y."/>
        </authorList>
    </citation>
    <scope>NUCLEOTIDE SEQUENCE</scope>
    <source>
        <strain evidence="2">KACC 23698</strain>
    </source>
</reference>
<feature type="domain" description="Tc1-like transposase DDE" evidence="1">
    <location>
        <begin position="146"/>
        <end position="278"/>
    </location>
</feature>
<organism evidence="2">
    <name type="scientific">Alsobacter sp. KACC 23698</name>
    <dbReference type="NCBI Taxonomy" id="3149229"/>
    <lineage>
        <taxon>Bacteria</taxon>
        <taxon>Pseudomonadati</taxon>
        <taxon>Pseudomonadota</taxon>
        <taxon>Alphaproteobacteria</taxon>
        <taxon>Hyphomicrobiales</taxon>
        <taxon>Alsobacteraceae</taxon>
        <taxon>Alsobacter</taxon>
    </lineage>
</organism>
<protein>
    <submittedName>
        <fullName evidence="2">IS630 family transposase</fullName>
    </submittedName>
</protein>
<dbReference type="EMBL" id="CP157484">
    <property type="protein sequence ID" value="XBO38542.1"/>
    <property type="molecule type" value="Genomic_DNA"/>
</dbReference>
<dbReference type="NCBIfam" id="NF033545">
    <property type="entry name" value="transpos_IS630"/>
    <property type="match status" value="1"/>
</dbReference>
<dbReference type="Pfam" id="PF13384">
    <property type="entry name" value="HTH_23"/>
    <property type="match status" value="1"/>
</dbReference>
<dbReference type="InterPro" id="IPR036397">
    <property type="entry name" value="RNaseH_sf"/>
</dbReference>